<feature type="compositionally biased region" description="Polar residues" evidence="8">
    <location>
        <begin position="233"/>
        <end position="278"/>
    </location>
</feature>
<keyword evidence="5 7" id="KW-1133">Transmembrane helix</keyword>
<feature type="compositionally biased region" description="Polar residues" evidence="8">
    <location>
        <begin position="109"/>
        <end position="140"/>
    </location>
</feature>
<keyword evidence="4 7" id="KW-0812">Transmembrane</keyword>
<feature type="transmembrane region" description="Helical" evidence="7">
    <location>
        <begin position="949"/>
        <end position="967"/>
    </location>
</feature>
<comment type="subcellular location">
    <subcellularLocation>
        <location evidence="1">Cell membrane</location>
        <topology evidence="1">Multi-pass membrane protein</topology>
    </subcellularLocation>
    <subcellularLocation>
        <location evidence="7">Membrane</location>
        <topology evidence="7">Multi-pass membrane protein</topology>
    </subcellularLocation>
</comment>
<feature type="region of interest" description="Disordered" evidence="8">
    <location>
        <begin position="62"/>
        <end position="396"/>
    </location>
</feature>
<organism evidence="9 10">
    <name type="scientific">Petrolisthes manimaculis</name>
    <dbReference type="NCBI Taxonomy" id="1843537"/>
    <lineage>
        <taxon>Eukaryota</taxon>
        <taxon>Metazoa</taxon>
        <taxon>Ecdysozoa</taxon>
        <taxon>Arthropoda</taxon>
        <taxon>Crustacea</taxon>
        <taxon>Multicrustacea</taxon>
        <taxon>Malacostraca</taxon>
        <taxon>Eumalacostraca</taxon>
        <taxon>Eucarida</taxon>
        <taxon>Decapoda</taxon>
        <taxon>Pleocyemata</taxon>
        <taxon>Anomura</taxon>
        <taxon>Galatheoidea</taxon>
        <taxon>Porcellanidae</taxon>
        <taxon>Petrolisthes</taxon>
    </lineage>
</organism>
<feature type="transmembrane region" description="Helical" evidence="7">
    <location>
        <begin position="761"/>
        <end position="785"/>
    </location>
</feature>
<dbReference type="PANTHER" id="PTHR16024:SF6">
    <property type="entry name" value="XK-RELATED PROTEIN"/>
    <property type="match status" value="1"/>
</dbReference>
<dbReference type="GO" id="GO:0070782">
    <property type="term" value="P:phosphatidylserine exposure on apoptotic cell surface"/>
    <property type="evidence" value="ECO:0007669"/>
    <property type="project" value="TreeGrafter"/>
</dbReference>
<evidence type="ECO:0000313" key="9">
    <source>
        <dbReference type="EMBL" id="KAK4292033.1"/>
    </source>
</evidence>
<feature type="compositionally biased region" description="Low complexity" evidence="8">
    <location>
        <begin position="207"/>
        <end position="217"/>
    </location>
</feature>
<keyword evidence="6 7" id="KW-0472">Membrane</keyword>
<dbReference type="PANTHER" id="PTHR16024">
    <property type="entry name" value="XK-RELATED PROTEIN"/>
    <property type="match status" value="1"/>
</dbReference>
<proteinExistence type="inferred from homology"/>
<feature type="compositionally biased region" description="Low complexity" evidence="8">
    <location>
        <begin position="306"/>
        <end position="333"/>
    </location>
</feature>
<feature type="compositionally biased region" description="Polar residues" evidence="8">
    <location>
        <begin position="292"/>
        <end position="305"/>
    </location>
</feature>
<gene>
    <name evidence="9" type="ORF">Pmani_035174</name>
</gene>
<evidence type="ECO:0000256" key="3">
    <source>
        <dbReference type="ARBA" id="ARBA00022475"/>
    </source>
</evidence>
<evidence type="ECO:0000256" key="1">
    <source>
        <dbReference type="ARBA" id="ARBA00004651"/>
    </source>
</evidence>
<dbReference type="GO" id="GO:0043652">
    <property type="term" value="P:engulfment of apoptotic cell"/>
    <property type="evidence" value="ECO:0007669"/>
    <property type="project" value="TreeGrafter"/>
</dbReference>
<sequence>MSRVRPVRSGHDTLTPNVGFGAVVSLTSPLLTDAETMASDTSIPETMTDEDFTHDALIPDSLVTNTSNRDAKVPKSSPRSTVSEGSTRDAASTPTNPTTNHYSRPRMPKSQTTVFENNPSLPGTDYPTTTSLMPNSTSMPTFLLTPSSTVRPRPTRRPPLYSDHHTVPPDASNHVPAVSRPPSAAAATSYDHHTPLPPPRAAPSPSTPLSLLSPSSPQFYLDHTPATSLPHLSPTTPQSYNNHISDTPGFQSVLSPTSCQSDKGHSPNTSTFQLSISSTTPLTNTCNTPTTASAHSFPTSPQSSHSPNTTTLPHLSPTTPQSHPSHSPVTPQTYSSHTTHSNPMSHTSDGIPNDSASGPILNILSPNVVDLTNTGEKESSPLPSPSFPTPSPSFLTEDGTEVRVEDLIHLGSGEGTRVREGRSGSRKGRIRAAKPQNIEKKRNREKRTDKTLGRETPKGEILEDANVRRKNSDDGLDSKERDLEACWTHLLSPHFLSPPPSPTSSISGLTKNDKSDLNTEGCVEPECKREVFKNILYDEGSDETDDCGRLLKKEKKERKRLKKQQKRLKKAQQAQSREPNGPIHKDNQATTKKKRRRKHRHGERPTPLDLLSDEHDHGNTRDDPTPPCFRRLNLPMIDDDPGHDYRLPDPSSTPSSTSSSSSSSSSSSGSSSSLSFDLDILGPEAAEWAEQLADVTVGAGCFIKEEMEEVVHILTEPEDWLEFEWFDAITGLVSIVTFYFDLVSDGLVLYYMTDDPASKRFFLPTLLLTVIPMVLANGFSLYWYWFDERGCGGNGCHPRPSASRKVWTLRLVAHTLLQASVLREVDIIYYGTKSTAETVLEEAPVNEVMTEALRQTPTPTPPITTTTTTTRPVFTANTSKNRCGGGWCVRRGGYVALWLHSERDAANVELILALLRDAPLLLLHLYALELTLPSQIVQGAISHTLVMQMLSVVMSFLELAWAVASYIRASHLTEPSLPNFSYLAVFLLTLTHFCNIAGQVMSLSLCASRVLSVFFVVAGIHWGLMSAWIFFQLVFEPRTTCTRALFPHDKVQGSCQRLDDALYSLVMGLVFLFTFVDVGGAPSATRARLYQVFTLFEQLSLLTVWLVLSPEWAWYHMLPVVLSPLLFCFSLTFDTLLSIHITPTHCIPLAPPSSSASSKNIKIKFTSPKSV</sequence>
<dbReference type="InterPro" id="IPR050895">
    <property type="entry name" value="XK-related_scramblase"/>
</dbReference>
<reference evidence="9" key="1">
    <citation type="submission" date="2023-11" db="EMBL/GenBank/DDBJ databases">
        <title>Genome assemblies of two species of porcelain crab, Petrolisthes cinctipes and Petrolisthes manimaculis (Anomura: Porcellanidae).</title>
        <authorList>
            <person name="Angst P."/>
        </authorList>
    </citation>
    <scope>NUCLEOTIDE SEQUENCE</scope>
    <source>
        <strain evidence="9">PB745_02</strain>
        <tissue evidence="9">Gill</tissue>
    </source>
</reference>
<feature type="region of interest" description="Disordered" evidence="8">
    <location>
        <begin position="411"/>
        <end position="477"/>
    </location>
</feature>
<dbReference type="AlphaFoldDB" id="A0AAE1NLA3"/>
<feature type="compositionally biased region" description="Basic residues" evidence="8">
    <location>
        <begin position="591"/>
        <end position="602"/>
    </location>
</feature>
<feature type="compositionally biased region" description="Basic residues" evidence="8">
    <location>
        <begin position="555"/>
        <end position="570"/>
    </location>
</feature>
<feature type="region of interest" description="Disordered" evidence="8">
    <location>
        <begin position="495"/>
        <end position="521"/>
    </location>
</feature>
<feature type="compositionally biased region" description="Low complexity" evidence="8">
    <location>
        <begin position="279"/>
        <end position="291"/>
    </location>
</feature>
<dbReference type="InterPro" id="IPR018629">
    <property type="entry name" value="XK-rel"/>
</dbReference>
<dbReference type="Proteomes" id="UP001292094">
    <property type="component" value="Unassembled WGS sequence"/>
</dbReference>
<feature type="compositionally biased region" description="Low complexity" evidence="8">
    <location>
        <begin position="650"/>
        <end position="672"/>
    </location>
</feature>
<feature type="compositionally biased region" description="Polar residues" evidence="8">
    <location>
        <begin position="334"/>
        <end position="356"/>
    </location>
</feature>
<dbReference type="EMBL" id="JAWZYT010004962">
    <property type="protein sequence ID" value="KAK4292033.1"/>
    <property type="molecule type" value="Genomic_DNA"/>
</dbReference>
<dbReference type="GO" id="GO:1902742">
    <property type="term" value="P:apoptotic process involved in development"/>
    <property type="evidence" value="ECO:0007669"/>
    <property type="project" value="TreeGrafter"/>
</dbReference>
<feature type="transmembrane region" description="Helical" evidence="7">
    <location>
        <begin position="1114"/>
        <end position="1133"/>
    </location>
</feature>
<feature type="compositionally biased region" description="Basic and acidic residues" evidence="8">
    <location>
        <begin position="612"/>
        <end position="624"/>
    </location>
</feature>
<feature type="transmembrane region" description="Helical" evidence="7">
    <location>
        <begin position="725"/>
        <end position="749"/>
    </location>
</feature>
<evidence type="ECO:0000256" key="8">
    <source>
        <dbReference type="SAM" id="MobiDB-lite"/>
    </source>
</evidence>
<evidence type="ECO:0000313" key="10">
    <source>
        <dbReference type="Proteomes" id="UP001292094"/>
    </source>
</evidence>
<evidence type="ECO:0000256" key="4">
    <source>
        <dbReference type="ARBA" id="ARBA00022692"/>
    </source>
</evidence>
<feature type="region of interest" description="Disordered" evidence="8">
    <location>
        <begin position="555"/>
        <end position="672"/>
    </location>
</feature>
<comment type="similarity">
    <text evidence="2 7">Belongs to the XK family.</text>
</comment>
<evidence type="ECO:0000256" key="2">
    <source>
        <dbReference type="ARBA" id="ARBA00008789"/>
    </source>
</evidence>
<feature type="transmembrane region" description="Helical" evidence="7">
    <location>
        <begin position="1061"/>
        <end position="1082"/>
    </location>
</feature>
<feature type="compositionally biased region" description="Basic and acidic residues" evidence="8">
    <location>
        <begin position="437"/>
        <end position="477"/>
    </location>
</feature>
<keyword evidence="10" id="KW-1185">Reference proteome</keyword>
<protein>
    <recommendedName>
        <fullName evidence="7">XK-related protein</fullName>
    </recommendedName>
</protein>
<dbReference type="Pfam" id="PF09815">
    <property type="entry name" value="XK-related"/>
    <property type="match status" value="1"/>
</dbReference>
<feature type="compositionally biased region" description="Pro residues" evidence="8">
    <location>
        <begin position="382"/>
        <end position="391"/>
    </location>
</feature>
<feature type="compositionally biased region" description="Low complexity" evidence="8">
    <location>
        <begin position="175"/>
        <end position="187"/>
    </location>
</feature>
<keyword evidence="3" id="KW-1003">Cell membrane</keyword>
<name>A0AAE1NLA3_9EUCA</name>
<feature type="compositionally biased region" description="Polar residues" evidence="8">
    <location>
        <begin position="77"/>
        <end position="102"/>
    </location>
</feature>
<dbReference type="GO" id="GO:0005886">
    <property type="term" value="C:plasma membrane"/>
    <property type="evidence" value="ECO:0007669"/>
    <property type="project" value="UniProtKB-SubCell"/>
</dbReference>
<feature type="compositionally biased region" description="Pro residues" evidence="8">
    <location>
        <begin position="195"/>
        <end position="206"/>
    </location>
</feature>
<evidence type="ECO:0000256" key="6">
    <source>
        <dbReference type="ARBA" id="ARBA00023136"/>
    </source>
</evidence>
<evidence type="ECO:0000256" key="5">
    <source>
        <dbReference type="ARBA" id="ARBA00022989"/>
    </source>
</evidence>
<accession>A0AAE1NLA3</accession>
<evidence type="ECO:0000256" key="7">
    <source>
        <dbReference type="RuleBase" id="RU910716"/>
    </source>
</evidence>
<comment type="caution">
    <text evidence="9">The sequence shown here is derived from an EMBL/GenBank/DDBJ whole genome shotgun (WGS) entry which is preliminary data.</text>
</comment>
<feature type="transmembrane region" description="Helical" evidence="7">
    <location>
        <begin position="1010"/>
        <end position="1031"/>
    </location>
</feature>
<feature type="transmembrane region" description="Helical" evidence="7">
    <location>
        <begin position="979"/>
        <end position="998"/>
    </location>
</feature>